<dbReference type="EMBL" id="PEOG01000006">
    <property type="protein sequence ID" value="PIM54888.1"/>
    <property type="molecule type" value="Genomic_DNA"/>
</dbReference>
<dbReference type="InterPro" id="IPR012807">
    <property type="entry name" value="Anti-sigma_ChrR"/>
</dbReference>
<dbReference type="SUPFAM" id="SSF51182">
    <property type="entry name" value="RmlC-like cupins"/>
    <property type="match status" value="1"/>
</dbReference>
<name>A0A2G9CEL1_9BURK</name>
<dbReference type="InterPro" id="IPR025979">
    <property type="entry name" value="ChrR-like_cupin_dom"/>
</dbReference>
<dbReference type="InterPro" id="IPR011051">
    <property type="entry name" value="RmlC_Cupin_sf"/>
</dbReference>
<dbReference type="NCBIfam" id="TIGR02451">
    <property type="entry name" value="anti_sig_ChrR"/>
    <property type="match status" value="1"/>
</dbReference>
<dbReference type="Proteomes" id="UP000231501">
    <property type="component" value="Unassembled WGS sequence"/>
</dbReference>
<dbReference type="CDD" id="cd20301">
    <property type="entry name" value="cupin_ChrR"/>
    <property type="match status" value="1"/>
</dbReference>
<accession>A0A2G9CEL1</accession>
<evidence type="ECO:0000313" key="2">
    <source>
        <dbReference type="EMBL" id="PIM54888.1"/>
    </source>
</evidence>
<gene>
    <name evidence="2" type="ORF">CS062_01405</name>
</gene>
<dbReference type="RefSeq" id="WP_099859694.1">
    <property type="nucleotide sequence ID" value="NZ_PEOG01000006.1"/>
</dbReference>
<dbReference type="OrthoDB" id="2988517at2"/>
<protein>
    <submittedName>
        <fullName evidence="2">Transcriptional regulator</fullName>
    </submittedName>
</protein>
<dbReference type="Gene3D" id="2.60.120.10">
    <property type="entry name" value="Jelly Rolls"/>
    <property type="match status" value="1"/>
</dbReference>
<comment type="caution">
    <text evidence="2">The sequence shown here is derived from an EMBL/GenBank/DDBJ whole genome shotgun (WGS) entry which is preliminary data.</text>
</comment>
<proteinExistence type="predicted"/>
<organism evidence="2 3">
    <name type="scientific">Roseateles chitinivorans</name>
    <dbReference type="NCBI Taxonomy" id="2917965"/>
    <lineage>
        <taxon>Bacteria</taxon>
        <taxon>Pseudomonadati</taxon>
        <taxon>Pseudomonadota</taxon>
        <taxon>Betaproteobacteria</taxon>
        <taxon>Burkholderiales</taxon>
        <taxon>Sphaerotilaceae</taxon>
        <taxon>Roseateles</taxon>
    </lineage>
</organism>
<keyword evidence="3" id="KW-1185">Reference proteome</keyword>
<dbReference type="InterPro" id="IPR041916">
    <property type="entry name" value="Anti_sigma_zinc_sf"/>
</dbReference>
<dbReference type="Gene3D" id="1.10.10.1320">
    <property type="entry name" value="Anti-sigma factor, zinc-finger domain"/>
    <property type="match status" value="1"/>
</dbReference>
<sequence>MRPPDIHHHPADELLLSLAAGALPTGIRLVTEIHLELCAACRERVAMLRAVGGALIEEETAAPMRDDALAQAFARIDAIEAAAGAVGTAVPRKVPAPPPLPTGAVWPRALADCSATRWRWIGPGMRWSKVSVPGAPQANVFLLRIGPGKYLPPHTHRGTELTQVIYGRFHDGRALFGPGDFDLADGEVHHQPVVQEGSECICVAAVDGRLHFDGFIARWFGSLVGM</sequence>
<feature type="domain" description="ChrR-like cupin" evidence="1">
    <location>
        <begin position="108"/>
        <end position="203"/>
    </location>
</feature>
<reference evidence="2 3" key="1">
    <citation type="submission" date="2017-11" db="EMBL/GenBank/DDBJ databases">
        <title>Draft genome sequence of Mitsuaria sp. HWN-4.</title>
        <authorList>
            <person name="Gundlapally S.R."/>
        </authorList>
    </citation>
    <scope>NUCLEOTIDE SEQUENCE [LARGE SCALE GENOMIC DNA]</scope>
    <source>
        <strain evidence="2 3">HWN-4</strain>
    </source>
</reference>
<dbReference type="InterPro" id="IPR014710">
    <property type="entry name" value="RmlC-like_jellyroll"/>
</dbReference>
<evidence type="ECO:0000259" key="1">
    <source>
        <dbReference type="Pfam" id="PF12973"/>
    </source>
</evidence>
<dbReference type="Pfam" id="PF12973">
    <property type="entry name" value="Cupin_7"/>
    <property type="match status" value="1"/>
</dbReference>
<evidence type="ECO:0000313" key="3">
    <source>
        <dbReference type="Proteomes" id="UP000231501"/>
    </source>
</evidence>
<dbReference type="AlphaFoldDB" id="A0A2G9CEL1"/>